<gene>
    <name evidence="1" type="ORF">SK854_23230</name>
</gene>
<accession>A0ABU4UZT5</accession>
<dbReference type="Proteomes" id="UP001285352">
    <property type="component" value="Unassembled WGS sequence"/>
</dbReference>
<reference evidence="1 2" key="1">
    <citation type="submission" date="2023-11" db="EMBL/GenBank/DDBJ databases">
        <title>Lentzea sokolovensis, sp. nov., Lentzea kristufkii, sp. nov., and Lentzea miocenensis, sp. nov., rare actinobacteria from Sokolov Coal Basin, Miocene lacustrine sediment, Czech Republic.</title>
        <authorList>
            <person name="Lara A."/>
            <person name="Kotroba L."/>
            <person name="Nouioui I."/>
            <person name="Neumann-Schaal M."/>
            <person name="Mast Y."/>
            <person name="Chronakova A."/>
        </authorList>
    </citation>
    <scope>NUCLEOTIDE SEQUENCE [LARGE SCALE GENOMIC DNA]</scope>
    <source>
        <strain evidence="1 2">BCCO 10_0061</strain>
    </source>
</reference>
<keyword evidence="2" id="KW-1185">Reference proteome</keyword>
<evidence type="ECO:0000313" key="1">
    <source>
        <dbReference type="EMBL" id="MDX8145042.1"/>
    </source>
</evidence>
<organism evidence="1 2">
    <name type="scientific">Lentzea sokolovensis</name>
    <dbReference type="NCBI Taxonomy" id="3095429"/>
    <lineage>
        <taxon>Bacteria</taxon>
        <taxon>Bacillati</taxon>
        <taxon>Actinomycetota</taxon>
        <taxon>Actinomycetes</taxon>
        <taxon>Pseudonocardiales</taxon>
        <taxon>Pseudonocardiaceae</taxon>
        <taxon>Lentzea</taxon>
    </lineage>
</organism>
<sequence length="389" mass="40482">MQSLSLGLSFLGLPVVDCGEFGGEDRSAVWAEDPVGVERGNRVEQLALADVDRLGVVGVVVGAAAVVVAWPAQVVGALTALAAEHPTPAGVEHHAAKYVRTGGLGVAVQLVAVARAPLDLPPSVELVEHPLRNQRFVRGLGGPHPLHRIVDLAVPRAGGAAVEHLIAGVLGIAQDLVDAGLAPGPACPDLAGRHWWRVLGGFGIQTVGDGVVAETFVIAPRGHLRDSLALQAVGLEPCLGLTLDGLGGVGVAVDLGLVAIRRFADVPAFAHVRAQSTPGLFEGVEDLVLGHRLVDPPLQNSLRPTPCQCDRFVGGEQRDLDSLQLPFDREALESAAGDSRDALADHDIEPAAWMRGFVEKVGDSTVTSDRDVVALVVLATATLVEFHAT</sequence>
<dbReference type="EMBL" id="JAXAVU010000010">
    <property type="protein sequence ID" value="MDX8145042.1"/>
    <property type="molecule type" value="Genomic_DNA"/>
</dbReference>
<evidence type="ECO:0000313" key="2">
    <source>
        <dbReference type="Proteomes" id="UP001285352"/>
    </source>
</evidence>
<comment type="caution">
    <text evidence="1">The sequence shown here is derived from an EMBL/GenBank/DDBJ whole genome shotgun (WGS) entry which is preliminary data.</text>
</comment>
<protein>
    <submittedName>
        <fullName evidence="1">Uncharacterized protein</fullName>
    </submittedName>
</protein>
<proteinExistence type="predicted"/>
<name>A0ABU4UZT5_9PSEU</name>